<evidence type="ECO:0000313" key="4">
    <source>
        <dbReference type="EMBL" id="TDW17844.1"/>
    </source>
</evidence>
<keyword evidence="5" id="KW-1185">Reference proteome</keyword>
<dbReference type="RefSeq" id="WP_134120910.1">
    <property type="nucleotide sequence ID" value="NZ_SODF01000002.1"/>
</dbReference>
<evidence type="ECO:0000313" key="5">
    <source>
        <dbReference type="Proteomes" id="UP000295447"/>
    </source>
</evidence>
<name>A0A4V3G755_9ACTN</name>
<evidence type="ECO:0000256" key="3">
    <source>
        <dbReference type="SAM" id="SignalP"/>
    </source>
</evidence>
<feature type="signal peptide" evidence="3">
    <location>
        <begin position="1"/>
        <end position="24"/>
    </location>
</feature>
<feature type="chain" id="PRO_5021033364" description="TPM domain-containing protein" evidence="3">
    <location>
        <begin position="25"/>
        <end position="410"/>
    </location>
</feature>
<feature type="transmembrane region" description="Helical" evidence="2">
    <location>
        <begin position="191"/>
        <end position="213"/>
    </location>
</feature>
<organism evidence="4 5">
    <name type="scientific">Kribbella kalugense</name>
    <dbReference type="NCBI Taxonomy" id="2512221"/>
    <lineage>
        <taxon>Bacteria</taxon>
        <taxon>Bacillati</taxon>
        <taxon>Actinomycetota</taxon>
        <taxon>Actinomycetes</taxon>
        <taxon>Propionibacteriales</taxon>
        <taxon>Kribbellaceae</taxon>
        <taxon>Kribbella</taxon>
    </lineage>
</organism>
<evidence type="ECO:0008006" key="6">
    <source>
        <dbReference type="Google" id="ProtNLM"/>
    </source>
</evidence>
<sequence>MRIRILLSGLVAALLLLITVPAEASTPAERAREIATALTKDPLYVDPAYKTALPEKLRADVRTKAKALGYPVYSIILPLTPSDEFQGEESTVLTLVMDAMRKPGLYVVVDGGDRFPWYETQNLPQVSETKLDAARERALDDAGYDAGPTDVLARMYELLAAPGIPSTTPRPTSSSGSPSDSSNEDEGGHGWVVGLSIAGGLVVLILLGLVIGLRRRGSAPRREKAFRIPPHVAATVAAERRRRLARDTAAELTTLGSQLAALPTTDGPGLQHQQAALDDHAAAGKVLDSSTKLVDLVGAMVLLDKARREYGVAAAIAGGRTADAVPELCAFNPLHGRSSGKPTQVEADGTTLTLPLCVECRRALKRGNAPASLPGDDGPYWYEDTLWARTFYGTTGDDLAGAVSRGELHR</sequence>
<keyword evidence="2" id="KW-1133">Transmembrane helix</keyword>
<keyword evidence="2" id="KW-0812">Transmembrane</keyword>
<reference evidence="4 5" key="1">
    <citation type="submission" date="2019-03" db="EMBL/GenBank/DDBJ databases">
        <title>Genomic Encyclopedia of Type Strains, Phase III (KMG-III): the genomes of soil and plant-associated and newly described type strains.</title>
        <authorList>
            <person name="Whitman W."/>
        </authorList>
    </citation>
    <scope>NUCLEOTIDE SEQUENCE [LARGE SCALE GENOMIC DNA]</scope>
    <source>
        <strain evidence="4 5">VKM Ac-2570</strain>
    </source>
</reference>
<dbReference type="EMBL" id="SODF01000002">
    <property type="protein sequence ID" value="TDW17844.1"/>
    <property type="molecule type" value="Genomic_DNA"/>
</dbReference>
<gene>
    <name evidence="4" type="ORF">EV650_4422</name>
</gene>
<protein>
    <recommendedName>
        <fullName evidence="6">TPM domain-containing protein</fullName>
    </recommendedName>
</protein>
<dbReference type="AlphaFoldDB" id="A0A4V3G755"/>
<keyword evidence="2" id="KW-0472">Membrane</keyword>
<comment type="caution">
    <text evidence="4">The sequence shown here is derived from an EMBL/GenBank/DDBJ whole genome shotgun (WGS) entry which is preliminary data.</text>
</comment>
<feature type="region of interest" description="Disordered" evidence="1">
    <location>
        <begin position="162"/>
        <end position="187"/>
    </location>
</feature>
<evidence type="ECO:0000256" key="2">
    <source>
        <dbReference type="SAM" id="Phobius"/>
    </source>
</evidence>
<feature type="compositionally biased region" description="Low complexity" evidence="1">
    <location>
        <begin position="165"/>
        <end position="181"/>
    </location>
</feature>
<keyword evidence="3" id="KW-0732">Signal</keyword>
<evidence type="ECO:0000256" key="1">
    <source>
        <dbReference type="SAM" id="MobiDB-lite"/>
    </source>
</evidence>
<accession>A0A4V3G755</accession>
<proteinExistence type="predicted"/>
<dbReference type="Proteomes" id="UP000295447">
    <property type="component" value="Unassembled WGS sequence"/>
</dbReference>
<dbReference type="OrthoDB" id="3867729at2"/>